<evidence type="ECO:0000256" key="7">
    <source>
        <dbReference type="SAM" id="Phobius"/>
    </source>
</evidence>
<dbReference type="PANTHER" id="PTHR48090:SF1">
    <property type="entry name" value="PROPHAGE BACTOPRENOL GLUCOSYL TRANSFERASE HOMOLOG"/>
    <property type="match status" value="1"/>
</dbReference>
<dbReference type="Proteomes" id="UP000195221">
    <property type="component" value="Unassembled WGS sequence"/>
</dbReference>
<proteinExistence type="predicted"/>
<gene>
    <name evidence="9" type="ORF">PAMC26577_35780</name>
</gene>
<evidence type="ECO:0000256" key="1">
    <source>
        <dbReference type="ARBA" id="ARBA00004141"/>
    </source>
</evidence>
<feature type="transmembrane region" description="Helical" evidence="7">
    <location>
        <begin position="271"/>
        <end position="295"/>
    </location>
</feature>
<dbReference type="GO" id="GO:0016757">
    <property type="term" value="F:glycosyltransferase activity"/>
    <property type="evidence" value="ECO:0007669"/>
    <property type="project" value="UniProtKB-KW"/>
</dbReference>
<keyword evidence="2" id="KW-0328">Glycosyltransferase</keyword>
<evidence type="ECO:0000313" key="9">
    <source>
        <dbReference type="EMBL" id="OTP67746.1"/>
    </source>
</evidence>
<evidence type="ECO:0000259" key="8">
    <source>
        <dbReference type="Pfam" id="PF00535"/>
    </source>
</evidence>
<dbReference type="SUPFAM" id="SSF53448">
    <property type="entry name" value="Nucleotide-diphospho-sugar transferases"/>
    <property type="match status" value="1"/>
</dbReference>
<keyword evidence="5 7" id="KW-1133">Transmembrane helix</keyword>
<reference evidence="9 10" key="1">
    <citation type="submission" date="2017-03" db="EMBL/GenBank/DDBJ databases">
        <title>Genome analysis of strain PAMC 26577.</title>
        <authorList>
            <person name="Oh H.-M."/>
            <person name="Yang J.-A."/>
        </authorList>
    </citation>
    <scope>NUCLEOTIDE SEQUENCE [LARGE SCALE GENOMIC DNA]</scope>
    <source>
        <strain evidence="9 10">PAMC 26577</strain>
    </source>
</reference>
<sequence length="333" mass="37251">MKHITVVTPCFNEEENVEAVYTETKRIFATLPEVTYDHLFIDNASYDKTVNILRGIAAIDPNVSVIVNARNFGHIKSPVHGLLQAKGDAVILLVADLQDPPELMRDFVRNWLEGAPIVVGVKPEAKESALFFALRRAYYRMVTRIANVKLIQNFTGFGLYDRKVIEIIRQIDDPYPYFRGLICEIGFDAIQIPYVQPRRKRGISKNNFYTLYDIAMLGITSHSKVPLRLATIAGFFLSGISLCVSLVYLILKLMFWNSFVIGSAPLLIGLFFFSSVQLFFIGLLGEYVGAILTYAQKRPLVVERERIGGAVATPVSHSAVIEPDKISPFGAGK</sequence>
<keyword evidence="4 7" id="KW-0812">Transmembrane</keyword>
<dbReference type="AlphaFoldDB" id="A0A242M934"/>
<protein>
    <submittedName>
        <fullName evidence="9">Glycosyltransferase</fullName>
    </submittedName>
</protein>
<evidence type="ECO:0000256" key="6">
    <source>
        <dbReference type="ARBA" id="ARBA00023136"/>
    </source>
</evidence>
<organism evidence="9 10">
    <name type="scientific">Caballeronia sordidicola</name>
    <name type="common">Burkholderia sordidicola</name>
    <dbReference type="NCBI Taxonomy" id="196367"/>
    <lineage>
        <taxon>Bacteria</taxon>
        <taxon>Pseudomonadati</taxon>
        <taxon>Pseudomonadota</taxon>
        <taxon>Betaproteobacteria</taxon>
        <taxon>Burkholderiales</taxon>
        <taxon>Burkholderiaceae</taxon>
        <taxon>Caballeronia</taxon>
    </lineage>
</organism>
<evidence type="ECO:0000256" key="3">
    <source>
        <dbReference type="ARBA" id="ARBA00022679"/>
    </source>
</evidence>
<dbReference type="InterPro" id="IPR050256">
    <property type="entry name" value="Glycosyltransferase_2"/>
</dbReference>
<dbReference type="InterPro" id="IPR001173">
    <property type="entry name" value="Glyco_trans_2-like"/>
</dbReference>
<dbReference type="GO" id="GO:0005886">
    <property type="term" value="C:plasma membrane"/>
    <property type="evidence" value="ECO:0007669"/>
    <property type="project" value="TreeGrafter"/>
</dbReference>
<name>A0A242M934_CABSO</name>
<feature type="domain" description="Glycosyltransferase 2-like" evidence="8">
    <location>
        <begin position="5"/>
        <end position="165"/>
    </location>
</feature>
<dbReference type="EMBL" id="NBTZ01000148">
    <property type="protein sequence ID" value="OTP67746.1"/>
    <property type="molecule type" value="Genomic_DNA"/>
</dbReference>
<accession>A0A242M934</accession>
<dbReference type="Pfam" id="PF00535">
    <property type="entry name" value="Glycos_transf_2"/>
    <property type="match status" value="1"/>
</dbReference>
<dbReference type="InterPro" id="IPR029044">
    <property type="entry name" value="Nucleotide-diphossugar_trans"/>
</dbReference>
<dbReference type="RefSeq" id="WP_075358235.1">
    <property type="nucleotide sequence ID" value="NZ_MSRG01000025.1"/>
</dbReference>
<dbReference type="CDD" id="cd04187">
    <property type="entry name" value="DPM1_like_bac"/>
    <property type="match status" value="1"/>
</dbReference>
<dbReference type="PANTHER" id="PTHR48090">
    <property type="entry name" value="UNDECAPRENYL-PHOSPHATE 4-DEOXY-4-FORMAMIDO-L-ARABINOSE TRANSFERASE-RELATED"/>
    <property type="match status" value="1"/>
</dbReference>
<evidence type="ECO:0000256" key="4">
    <source>
        <dbReference type="ARBA" id="ARBA00022692"/>
    </source>
</evidence>
<keyword evidence="6 7" id="KW-0472">Membrane</keyword>
<evidence type="ECO:0000256" key="2">
    <source>
        <dbReference type="ARBA" id="ARBA00022676"/>
    </source>
</evidence>
<comment type="subcellular location">
    <subcellularLocation>
        <location evidence="1">Membrane</location>
        <topology evidence="1">Multi-pass membrane protein</topology>
    </subcellularLocation>
</comment>
<evidence type="ECO:0000313" key="10">
    <source>
        <dbReference type="Proteomes" id="UP000195221"/>
    </source>
</evidence>
<comment type="caution">
    <text evidence="9">The sequence shown here is derived from an EMBL/GenBank/DDBJ whole genome shotgun (WGS) entry which is preliminary data.</text>
</comment>
<evidence type="ECO:0000256" key="5">
    <source>
        <dbReference type="ARBA" id="ARBA00022989"/>
    </source>
</evidence>
<keyword evidence="3 9" id="KW-0808">Transferase</keyword>
<dbReference type="Gene3D" id="3.90.550.10">
    <property type="entry name" value="Spore Coat Polysaccharide Biosynthesis Protein SpsA, Chain A"/>
    <property type="match status" value="1"/>
</dbReference>
<feature type="transmembrane region" description="Helical" evidence="7">
    <location>
        <begin position="229"/>
        <end position="251"/>
    </location>
</feature>